<dbReference type="InterPro" id="IPR039426">
    <property type="entry name" value="TonB-dep_rcpt-like"/>
</dbReference>
<evidence type="ECO:0000259" key="14">
    <source>
        <dbReference type="Pfam" id="PF00593"/>
    </source>
</evidence>
<protein>
    <submittedName>
        <fullName evidence="16">Hemoglobin/transferrin/lactoferrin receptor protein</fullName>
    </submittedName>
</protein>
<evidence type="ECO:0000256" key="13">
    <source>
        <dbReference type="SAM" id="SignalP"/>
    </source>
</evidence>
<evidence type="ECO:0000256" key="8">
    <source>
        <dbReference type="ARBA" id="ARBA00023136"/>
    </source>
</evidence>
<keyword evidence="10 11" id="KW-0998">Cell outer membrane</keyword>
<feature type="domain" description="TonB-dependent receptor plug" evidence="15">
    <location>
        <begin position="59"/>
        <end position="177"/>
    </location>
</feature>
<dbReference type="GO" id="GO:0044718">
    <property type="term" value="P:siderophore transmembrane transport"/>
    <property type="evidence" value="ECO:0007669"/>
    <property type="project" value="TreeGrafter"/>
</dbReference>
<evidence type="ECO:0000256" key="5">
    <source>
        <dbReference type="ARBA" id="ARBA00022692"/>
    </source>
</evidence>
<dbReference type="PROSITE" id="PS52016">
    <property type="entry name" value="TONB_DEPENDENT_REC_3"/>
    <property type="match status" value="1"/>
</dbReference>
<organism evidence="16 17">
    <name type="scientific">Acinetobacter apis</name>
    <dbReference type="NCBI Taxonomy" id="1229165"/>
    <lineage>
        <taxon>Bacteria</taxon>
        <taxon>Pseudomonadati</taxon>
        <taxon>Pseudomonadota</taxon>
        <taxon>Gammaproteobacteria</taxon>
        <taxon>Moraxellales</taxon>
        <taxon>Moraxellaceae</taxon>
        <taxon>Acinetobacter</taxon>
    </lineage>
</organism>
<comment type="subcellular location">
    <subcellularLocation>
        <location evidence="1 11">Cell outer membrane</location>
        <topology evidence="1 11">Multi-pass membrane protein</topology>
    </subcellularLocation>
</comment>
<dbReference type="PANTHER" id="PTHR30069:SF29">
    <property type="entry name" value="HEMOGLOBIN AND HEMOGLOBIN-HAPTOGLOBIN-BINDING PROTEIN 1-RELATED"/>
    <property type="match status" value="1"/>
</dbReference>
<dbReference type="InterPro" id="IPR010949">
    <property type="entry name" value="TonB_Hb/transfer/lactofer_rcpt"/>
</dbReference>
<dbReference type="InterPro" id="IPR000531">
    <property type="entry name" value="Beta-barrel_TonB"/>
</dbReference>
<dbReference type="Pfam" id="PF00593">
    <property type="entry name" value="TonB_dep_Rec_b-barrel"/>
    <property type="match status" value="1"/>
</dbReference>
<keyword evidence="5 11" id="KW-0812">Transmembrane</keyword>
<dbReference type="NCBIfam" id="TIGR01786">
    <property type="entry name" value="TonB-hemlactrns"/>
    <property type="match status" value="1"/>
</dbReference>
<evidence type="ECO:0000256" key="4">
    <source>
        <dbReference type="ARBA" id="ARBA00022452"/>
    </source>
</evidence>
<dbReference type="PANTHER" id="PTHR30069">
    <property type="entry name" value="TONB-DEPENDENT OUTER MEMBRANE RECEPTOR"/>
    <property type="match status" value="1"/>
</dbReference>
<evidence type="ECO:0000256" key="1">
    <source>
        <dbReference type="ARBA" id="ARBA00004571"/>
    </source>
</evidence>
<evidence type="ECO:0000259" key="15">
    <source>
        <dbReference type="Pfam" id="PF07715"/>
    </source>
</evidence>
<evidence type="ECO:0000256" key="12">
    <source>
        <dbReference type="RuleBase" id="RU003357"/>
    </source>
</evidence>
<comment type="similarity">
    <text evidence="2">Belongs to the TonB-dependent receptor family. Hemoglobin/haptoglobin binding protein subfamily.</text>
</comment>
<dbReference type="InterPro" id="IPR012910">
    <property type="entry name" value="Plug_dom"/>
</dbReference>
<keyword evidence="4 11" id="KW-1134">Transmembrane beta strand</keyword>
<evidence type="ECO:0000256" key="9">
    <source>
        <dbReference type="ARBA" id="ARBA00023170"/>
    </source>
</evidence>
<dbReference type="Proteomes" id="UP000243463">
    <property type="component" value="Unassembled WGS sequence"/>
</dbReference>
<evidence type="ECO:0000256" key="7">
    <source>
        <dbReference type="ARBA" id="ARBA00023077"/>
    </source>
</evidence>
<dbReference type="Pfam" id="PF07715">
    <property type="entry name" value="Plug"/>
    <property type="match status" value="1"/>
</dbReference>
<dbReference type="InterPro" id="IPR036942">
    <property type="entry name" value="Beta-barrel_TonB_sf"/>
</dbReference>
<dbReference type="GO" id="GO:0015344">
    <property type="term" value="F:siderophore uptake transmembrane transporter activity"/>
    <property type="evidence" value="ECO:0007669"/>
    <property type="project" value="TreeGrafter"/>
</dbReference>
<dbReference type="GO" id="GO:0009279">
    <property type="term" value="C:cell outer membrane"/>
    <property type="evidence" value="ECO:0007669"/>
    <property type="project" value="UniProtKB-SubCell"/>
</dbReference>
<dbReference type="InterPro" id="IPR037066">
    <property type="entry name" value="Plug_dom_sf"/>
</dbReference>
<gene>
    <name evidence="16" type="ORF">SAMN05444584_1128</name>
</gene>
<evidence type="ECO:0000313" key="16">
    <source>
        <dbReference type="EMBL" id="SNQ29187.1"/>
    </source>
</evidence>
<feature type="chain" id="PRO_5012623281" evidence="13">
    <location>
        <begin position="38"/>
        <end position="740"/>
    </location>
</feature>
<accession>A0A217EFR4</accession>
<evidence type="ECO:0000256" key="6">
    <source>
        <dbReference type="ARBA" id="ARBA00022729"/>
    </source>
</evidence>
<dbReference type="CDD" id="cd01347">
    <property type="entry name" value="ligand_gated_channel"/>
    <property type="match status" value="1"/>
</dbReference>
<keyword evidence="17" id="KW-1185">Reference proteome</keyword>
<keyword evidence="9 16" id="KW-0675">Receptor</keyword>
<dbReference type="Gene3D" id="2.170.130.10">
    <property type="entry name" value="TonB-dependent receptor, plug domain"/>
    <property type="match status" value="1"/>
</dbReference>
<name>A0A217EFR4_9GAMM</name>
<evidence type="ECO:0000256" key="3">
    <source>
        <dbReference type="ARBA" id="ARBA00022448"/>
    </source>
</evidence>
<dbReference type="Gene3D" id="2.40.170.20">
    <property type="entry name" value="TonB-dependent receptor, beta-barrel domain"/>
    <property type="match status" value="1"/>
</dbReference>
<dbReference type="EMBL" id="FZLN01000001">
    <property type="protein sequence ID" value="SNQ29187.1"/>
    <property type="molecule type" value="Genomic_DNA"/>
</dbReference>
<dbReference type="RefSeq" id="WP_228149604.1">
    <property type="nucleotide sequence ID" value="NZ_FZLN01000001.1"/>
</dbReference>
<keyword evidence="8 11" id="KW-0472">Membrane</keyword>
<reference evidence="17" key="1">
    <citation type="submission" date="2017-06" db="EMBL/GenBank/DDBJ databases">
        <authorList>
            <person name="Varghese N."/>
            <person name="Submissions S."/>
        </authorList>
    </citation>
    <scope>NUCLEOTIDE SEQUENCE [LARGE SCALE GENOMIC DNA]</scope>
    <source>
        <strain evidence="17">ANC 5114</strain>
    </source>
</reference>
<dbReference type="SUPFAM" id="SSF56935">
    <property type="entry name" value="Porins"/>
    <property type="match status" value="1"/>
</dbReference>
<evidence type="ECO:0000256" key="11">
    <source>
        <dbReference type="PROSITE-ProRule" id="PRU01360"/>
    </source>
</evidence>
<feature type="domain" description="TonB-dependent receptor-like beta-barrel" evidence="14">
    <location>
        <begin position="266"/>
        <end position="702"/>
    </location>
</feature>
<sequence>MMSLIKKNVLLQKSFQYRYLTCCCLTILLGVPFSANAAEVKQDAETTPLPVMTVYAQQKHNVPESEVVIDRANLDQTGATDMASIVRYLPLVSAPKAVSGGGSAWDGAGTSGYNIRGIEGNRIGLDIDGVDLPVATTEPDGMKSNSFSSGRDFIDPEMFSQVSIESGTSNVSSDGIGGRVTFKTKSPEDYLSPDKQVAATLKSGYSSADDAWFTSLTGAVGNDTLKALVAYAHREGHETQSEGQLKENPVDWRSDAVLAKVLWQLTPQQKLGFTFDLYQKDTDRFISNDVLGSLYPRGASQTVDGQRIRYSIDHTLFTDQFALFDQLKSTAFYQDTHNDNNTVSYYSGAYGTGMRYTDNNYQEKNYGIKTDAQKQLANHHIRYGLAWNQIKSNRPWVQSNPNGTVVTQNRMMASENNKYSLYIADTMQFQLAQRLLEITPGIRAEYQSYDPKNTSSVTSNAVAQSSIQSESYRYLSPNLAISYVLSPNYYLYAKYNRGNRIPTAAEMSGTYDPGRGYSIIGNSNLSKESSDAFEIGLKTTPIEGLKFDLTGFYTKYHNFIDYKQLSSAIYQLQNVAQANIWGAELSTRIDLAQFFPYSSGMSVALVAGKARGTSKNNSGVKGGVNSVQPEKASFTVAYDDPDHRFGLGFTSTAVGAKTAAKDTTVSTSGTSYQNVPGYVIHDLSMYWHANSHVTFNVALNNLFDKKYWDYATVGTLTSATLIDRATLPGRNVVASLAFKF</sequence>
<evidence type="ECO:0000256" key="2">
    <source>
        <dbReference type="ARBA" id="ARBA00008143"/>
    </source>
</evidence>
<evidence type="ECO:0000313" key="17">
    <source>
        <dbReference type="Proteomes" id="UP000243463"/>
    </source>
</evidence>
<proteinExistence type="inferred from homology"/>
<keyword evidence="6 13" id="KW-0732">Signal</keyword>
<keyword evidence="3 11" id="KW-0813">Transport</keyword>
<dbReference type="AlphaFoldDB" id="A0A217EFR4"/>
<feature type="signal peptide" evidence="13">
    <location>
        <begin position="1"/>
        <end position="37"/>
    </location>
</feature>
<keyword evidence="7 12" id="KW-0798">TonB box</keyword>
<evidence type="ECO:0000256" key="10">
    <source>
        <dbReference type="ARBA" id="ARBA00023237"/>
    </source>
</evidence>